<dbReference type="Pfam" id="PF02424">
    <property type="entry name" value="ApbE"/>
    <property type="match status" value="1"/>
</dbReference>
<dbReference type="InterPro" id="IPR003374">
    <property type="entry name" value="ApbE-like_sf"/>
</dbReference>
<evidence type="ECO:0000256" key="4">
    <source>
        <dbReference type="ARBA" id="ARBA00022630"/>
    </source>
</evidence>
<reference evidence="12 13" key="1">
    <citation type="submission" date="2023-07" db="EMBL/GenBank/DDBJ databases">
        <authorList>
            <person name="Lian W.-H."/>
        </authorList>
    </citation>
    <scope>NUCLEOTIDE SEQUENCE [LARGE SCALE GENOMIC DNA]</scope>
    <source>
        <strain evidence="12 13">SYSU DXS3180</strain>
    </source>
</reference>
<comment type="catalytic activity">
    <reaction evidence="10 11">
        <text>L-threonyl-[protein] + FAD = FMN-L-threonyl-[protein] + AMP + H(+)</text>
        <dbReference type="Rhea" id="RHEA:36847"/>
        <dbReference type="Rhea" id="RHEA-COMP:11060"/>
        <dbReference type="Rhea" id="RHEA-COMP:11061"/>
        <dbReference type="ChEBI" id="CHEBI:15378"/>
        <dbReference type="ChEBI" id="CHEBI:30013"/>
        <dbReference type="ChEBI" id="CHEBI:57692"/>
        <dbReference type="ChEBI" id="CHEBI:74257"/>
        <dbReference type="ChEBI" id="CHEBI:456215"/>
        <dbReference type="EC" id="2.7.1.180"/>
    </reaction>
</comment>
<evidence type="ECO:0000256" key="3">
    <source>
        <dbReference type="ARBA" id="ARBA00016337"/>
    </source>
</evidence>
<protein>
    <recommendedName>
        <fullName evidence="3 11">FAD:protein FMN transferase</fullName>
        <ecNumber evidence="2 11">2.7.1.180</ecNumber>
    </recommendedName>
    <alternativeName>
        <fullName evidence="9 11">Flavin transferase</fullName>
    </alternativeName>
</protein>
<keyword evidence="13" id="KW-1185">Reference proteome</keyword>
<sequence>MRIFLLLGILTAGYFQRETWLKKQISGFAQGTTYHITYYSGDTSITQANVDSVLNSIDSSLSIYKPYSTITRFNQSEKGTVIDAHFIKVFNKSIETYKATNGLFDITVAPLVTAWGFGAKKNNSMPDSAQIEQLKECVSSDLLKLEGNFLRKEKPCVQVDVNGIAQGYTVDVLADYFESRGITNYIIEVGGEIRVSGRKMPSGEEMKIGIESPGDDEIAPEIMQQVVKLKTGAITTSGNYRKYYESDGKRVSHLIDPRTGYSLQNEMISVTVYAKDAITADAYDNALMTMGRDSALRFVENRNDIAAYMIYKRKDGVVADTATSKFYELMKQ</sequence>
<keyword evidence="4 11" id="KW-0285">Flavoprotein</keyword>
<evidence type="ECO:0000256" key="8">
    <source>
        <dbReference type="ARBA" id="ARBA00022842"/>
    </source>
</evidence>
<keyword evidence="8 11" id="KW-0460">Magnesium</keyword>
<name>A0ABV3ZM96_9BACT</name>
<dbReference type="SUPFAM" id="SSF143631">
    <property type="entry name" value="ApbE-like"/>
    <property type="match status" value="1"/>
</dbReference>
<gene>
    <name evidence="12" type="ORF">QTN47_24120</name>
</gene>
<accession>A0ABV3ZM96</accession>
<dbReference type="PIRSF" id="PIRSF006268">
    <property type="entry name" value="ApbE"/>
    <property type="match status" value="1"/>
</dbReference>
<dbReference type="InterPro" id="IPR024932">
    <property type="entry name" value="ApbE"/>
</dbReference>
<dbReference type="GO" id="GO:0016740">
    <property type="term" value="F:transferase activity"/>
    <property type="evidence" value="ECO:0007669"/>
    <property type="project" value="UniProtKB-KW"/>
</dbReference>
<comment type="caution">
    <text evidence="12">The sequence shown here is derived from an EMBL/GenBank/DDBJ whole genome shotgun (WGS) entry which is preliminary data.</text>
</comment>
<dbReference type="RefSeq" id="WP_369332026.1">
    <property type="nucleotide sequence ID" value="NZ_JAULBC010000009.1"/>
</dbReference>
<organism evidence="12 13">
    <name type="scientific">Danxiaibacter flavus</name>
    <dbReference type="NCBI Taxonomy" id="3049108"/>
    <lineage>
        <taxon>Bacteria</taxon>
        <taxon>Pseudomonadati</taxon>
        <taxon>Bacteroidota</taxon>
        <taxon>Chitinophagia</taxon>
        <taxon>Chitinophagales</taxon>
        <taxon>Chitinophagaceae</taxon>
        <taxon>Danxiaibacter</taxon>
    </lineage>
</organism>
<proteinExistence type="inferred from homology"/>
<evidence type="ECO:0000256" key="9">
    <source>
        <dbReference type="ARBA" id="ARBA00031306"/>
    </source>
</evidence>
<dbReference type="PANTHER" id="PTHR30040">
    <property type="entry name" value="THIAMINE BIOSYNTHESIS LIPOPROTEIN APBE"/>
    <property type="match status" value="1"/>
</dbReference>
<dbReference type="EMBL" id="JAULBC010000009">
    <property type="protein sequence ID" value="MEX6690615.1"/>
    <property type="molecule type" value="Genomic_DNA"/>
</dbReference>
<keyword evidence="5 11" id="KW-0808">Transferase</keyword>
<evidence type="ECO:0000256" key="5">
    <source>
        <dbReference type="ARBA" id="ARBA00022679"/>
    </source>
</evidence>
<evidence type="ECO:0000256" key="1">
    <source>
        <dbReference type="ARBA" id="ARBA00001946"/>
    </source>
</evidence>
<evidence type="ECO:0000313" key="12">
    <source>
        <dbReference type="EMBL" id="MEX6690615.1"/>
    </source>
</evidence>
<comment type="cofactor">
    <cofactor evidence="1">
        <name>Mg(2+)</name>
        <dbReference type="ChEBI" id="CHEBI:18420"/>
    </cofactor>
</comment>
<evidence type="ECO:0000256" key="11">
    <source>
        <dbReference type="PIRNR" id="PIRNR006268"/>
    </source>
</evidence>
<evidence type="ECO:0000256" key="2">
    <source>
        <dbReference type="ARBA" id="ARBA00011955"/>
    </source>
</evidence>
<dbReference type="Proteomes" id="UP001560573">
    <property type="component" value="Unassembled WGS sequence"/>
</dbReference>
<dbReference type="Gene3D" id="3.10.520.10">
    <property type="entry name" value="ApbE-like domains"/>
    <property type="match status" value="1"/>
</dbReference>
<keyword evidence="7 11" id="KW-0274">FAD</keyword>
<evidence type="ECO:0000256" key="7">
    <source>
        <dbReference type="ARBA" id="ARBA00022827"/>
    </source>
</evidence>
<keyword evidence="6 11" id="KW-0479">Metal-binding</keyword>
<evidence type="ECO:0000256" key="6">
    <source>
        <dbReference type="ARBA" id="ARBA00022723"/>
    </source>
</evidence>
<comment type="similarity">
    <text evidence="11">Belongs to the ApbE family.</text>
</comment>
<evidence type="ECO:0000256" key="10">
    <source>
        <dbReference type="ARBA" id="ARBA00048540"/>
    </source>
</evidence>
<evidence type="ECO:0000313" key="13">
    <source>
        <dbReference type="Proteomes" id="UP001560573"/>
    </source>
</evidence>
<dbReference type="PANTHER" id="PTHR30040:SF2">
    <property type="entry name" value="FAD:PROTEIN FMN TRANSFERASE"/>
    <property type="match status" value="1"/>
</dbReference>
<dbReference type="EC" id="2.7.1.180" evidence="2 11"/>